<evidence type="ECO:0000256" key="2">
    <source>
        <dbReference type="ARBA" id="ARBA00005904"/>
    </source>
</evidence>
<evidence type="ECO:0008006" key="9">
    <source>
        <dbReference type="Google" id="ProtNLM"/>
    </source>
</evidence>
<evidence type="ECO:0000313" key="8">
    <source>
        <dbReference type="Proteomes" id="UP000008493"/>
    </source>
</evidence>
<dbReference type="RefSeq" id="XP_007330961.1">
    <property type="nucleotide sequence ID" value="XM_007330899.1"/>
</dbReference>
<dbReference type="AlphaFoldDB" id="K5X5P8"/>
<dbReference type="GO" id="GO:0005730">
    <property type="term" value="C:nucleolus"/>
    <property type="evidence" value="ECO:0007669"/>
    <property type="project" value="TreeGrafter"/>
</dbReference>
<dbReference type="HOGENOM" id="CLU_029148_1_0_1"/>
<feature type="compositionally biased region" description="Polar residues" evidence="4">
    <location>
        <begin position="228"/>
        <end position="261"/>
    </location>
</feature>
<feature type="region of interest" description="Disordered" evidence="4">
    <location>
        <begin position="39"/>
        <end position="400"/>
    </location>
</feature>
<dbReference type="InParanoid" id="K5X5P8"/>
<dbReference type="PANTHER" id="PTHR14369:SF0">
    <property type="entry name" value="SURFEIT LOCUS PROTEIN 6"/>
    <property type="match status" value="1"/>
</dbReference>
<feature type="compositionally biased region" description="Low complexity" evidence="4">
    <location>
        <begin position="383"/>
        <end position="393"/>
    </location>
</feature>
<dbReference type="Pfam" id="PF04935">
    <property type="entry name" value="SURF6"/>
    <property type="match status" value="1"/>
</dbReference>
<comment type="similarity">
    <text evidence="2">Belongs to the SURF6 family.</text>
</comment>
<proteinExistence type="inferred from homology"/>
<evidence type="ECO:0000256" key="4">
    <source>
        <dbReference type="SAM" id="MobiDB-lite"/>
    </source>
</evidence>
<dbReference type="KEGG" id="abp:AGABI1DRAFT121397"/>
<dbReference type="Proteomes" id="UP000008493">
    <property type="component" value="Unassembled WGS sequence"/>
</dbReference>
<keyword evidence="8" id="KW-1185">Reference proteome</keyword>
<feature type="compositionally biased region" description="Basic and acidic residues" evidence="4">
    <location>
        <begin position="176"/>
        <end position="225"/>
    </location>
</feature>
<keyword evidence="3" id="KW-0539">Nucleus</keyword>
<feature type="compositionally biased region" description="Basic and acidic residues" evidence="4">
    <location>
        <begin position="128"/>
        <end position="138"/>
    </location>
</feature>
<feature type="compositionally biased region" description="Basic and acidic residues" evidence="4">
    <location>
        <begin position="283"/>
        <end position="325"/>
    </location>
</feature>
<dbReference type="OMA" id="QKKRTDN"/>
<dbReference type="OrthoDB" id="444809at2759"/>
<evidence type="ECO:0000313" key="7">
    <source>
        <dbReference type="EMBL" id="EKM78267.1"/>
    </source>
</evidence>
<dbReference type="InterPro" id="IPR029188">
    <property type="entry name" value="Rrp14_N"/>
</dbReference>
<feature type="domain" description="Ribosomal RNA-processing protein 14 N-terminal" evidence="6">
    <location>
        <begin position="11"/>
        <end position="74"/>
    </location>
</feature>
<dbReference type="PANTHER" id="PTHR14369">
    <property type="entry name" value="SURFEIT LOCUS PROTEIN 6"/>
    <property type="match status" value="1"/>
</dbReference>
<gene>
    <name evidence="7" type="ORF">AGABI1DRAFT_121397</name>
</gene>
<protein>
    <recommendedName>
        <fullName evidence="9">Ribosomal RNA-processing protein 14/surfeit locus protein 6 C-terminal domain-containing protein</fullName>
    </recommendedName>
</protein>
<evidence type="ECO:0000256" key="1">
    <source>
        <dbReference type="ARBA" id="ARBA00004123"/>
    </source>
</evidence>
<accession>K5X5P8</accession>
<dbReference type="GO" id="GO:0042274">
    <property type="term" value="P:ribosomal small subunit biogenesis"/>
    <property type="evidence" value="ECO:0007669"/>
    <property type="project" value="TreeGrafter"/>
</dbReference>
<comment type="subcellular location">
    <subcellularLocation>
        <location evidence="1">Nucleus</location>
    </subcellularLocation>
</comment>
<dbReference type="InterPro" id="IPR007019">
    <property type="entry name" value="SURF6"/>
</dbReference>
<name>K5X5P8_AGABU</name>
<dbReference type="GO" id="GO:0003723">
    <property type="term" value="F:RNA binding"/>
    <property type="evidence" value="ECO:0007669"/>
    <property type="project" value="TreeGrafter"/>
</dbReference>
<dbReference type="Pfam" id="PF15459">
    <property type="entry name" value="RRP14"/>
    <property type="match status" value="1"/>
</dbReference>
<evidence type="ECO:0000259" key="6">
    <source>
        <dbReference type="Pfam" id="PF15459"/>
    </source>
</evidence>
<sequence length="400" mass="45540">MPTPVATLRASLERHNDTFESLLGLIPAKYYHAQDGNEDQIASKYQKHKKNKKEDRLAIKEASKKAKKAKLDPTNNKSVIEIQNEAFQTQEDKQAKKRTKRTLPEPQSDDDPSGDDVAMQVDFNLGAEGEKNDSDVGEKLVPMPETNGIEALRNKLHIRMAEMRNKGRPAPTKGEPGNRDELLEERRRQRAAMRERRRKETKERIKRAEEMKGKKNKDSREERKKGNSTKTQLLVPDQTTSQRSGPQSKMTNVTFGNIAGQSSKKSEKLKTTSDPQQALEQLAARKERLASMSEEKRAAIEEKEKWEKAEARLEGVKIRDDETRLKKAAKRKEKTKVKSKKSWDERKEQVAASMAAKQKKRTDNIASRNERKKDKKKGKARPGFEGKSFGKSSGKPKGKK</sequence>
<dbReference type="EMBL" id="JH971392">
    <property type="protein sequence ID" value="EKM78267.1"/>
    <property type="molecule type" value="Genomic_DNA"/>
</dbReference>
<dbReference type="STRING" id="597362.K5X5P8"/>
<dbReference type="GO" id="GO:0003677">
    <property type="term" value="F:DNA binding"/>
    <property type="evidence" value="ECO:0007669"/>
    <property type="project" value="TreeGrafter"/>
</dbReference>
<feature type="compositionally biased region" description="Basic and acidic residues" evidence="4">
    <location>
        <begin position="52"/>
        <end position="64"/>
    </location>
</feature>
<dbReference type="GeneID" id="18825772"/>
<dbReference type="GO" id="GO:0042273">
    <property type="term" value="P:ribosomal large subunit biogenesis"/>
    <property type="evidence" value="ECO:0007669"/>
    <property type="project" value="TreeGrafter"/>
</dbReference>
<evidence type="ECO:0000256" key="3">
    <source>
        <dbReference type="ARBA" id="ARBA00023242"/>
    </source>
</evidence>
<organism evidence="7 8">
    <name type="scientific">Agaricus bisporus var. burnettii (strain JB137-S8 / ATCC MYA-4627 / FGSC 10392)</name>
    <name type="common">White button mushroom</name>
    <dbReference type="NCBI Taxonomy" id="597362"/>
    <lineage>
        <taxon>Eukaryota</taxon>
        <taxon>Fungi</taxon>
        <taxon>Dikarya</taxon>
        <taxon>Basidiomycota</taxon>
        <taxon>Agaricomycotina</taxon>
        <taxon>Agaricomycetes</taxon>
        <taxon>Agaricomycetidae</taxon>
        <taxon>Agaricales</taxon>
        <taxon>Agaricineae</taxon>
        <taxon>Agaricaceae</taxon>
        <taxon>Agaricus</taxon>
    </lineage>
</organism>
<dbReference type="eggNOG" id="KOG2885">
    <property type="taxonomic scope" value="Eukaryota"/>
</dbReference>
<dbReference type="InterPro" id="IPR029190">
    <property type="entry name" value="Rrp14/SURF6_C"/>
</dbReference>
<reference evidence="8" key="1">
    <citation type="journal article" date="2012" name="Proc. Natl. Acad. Sci. U.S.A.">
        <title>Genome sequence of the button mushroom Agaricus bisporus reveals mechanisms governing adaptation to a humic-rich ecological niche.</title>
        <authorList>
            <person name="Morin E."/>
            <person name="Kohler A."/>
            <person name="Baker A.R."/>
            <person name="Foulongne-Oriol M."/>
            <person name="Lombard V."/>
            <person name="Nagy L.G."/>
            <person name="Ohm R.A."/>
            <person name="Patyshakuliyeva A."/>
            <person name="Brun A."/>
            <person name="Aerts A.L."/>
            <person name="Bailey A.M."/>
            <person name="Billette C."/>
            <person name="Coutinho P.M."/>
            <person name="Deakin G."/>
            <person name="Doddapaneni H."/>
            <person name="Floudas D."/>
            <person name="Grimwood J."/>
            <person name="Hilden K."/>
            <person name="Kuees U."/>
            <person name="LaButti K.M."/>
            <person name="Lapidus A."/>
            <person name="Lindquist E.A."/>
            <person name="Lucas S.M."/>
            <person name="Murat C."/>
            <person name="Riley R.W."/>
            <person name="Salamov A.A."/>
            <person name="Schmutz J."/>
            <person name="Subramanian V."/>
            <person name="Woesten H.A.B."/>
            <person name="Xu J."/>
            <person name="Eastwood D.C."/>
            <person name="Foster G.D."/>
            <person name="Sonnenberg A.S."/>
            <person name="Cullen D."/>
            <person name="de Vries R.P."/>
            <person name="Lundell T."/>
            <person name="Hibbett D.S."/>
            <person name="Henrissat B."/>
            <person name="Burton K.S."/>
            <person name="Kerrigan R.W."/>
            <person name="Challen M.P."/>
            <person name="Grigoriev I.V."/>
            <person name="Martin F."/>
        </authorList>
    </citation>
    <scope>NUCLEOTIDE SEQUENCE [LARGE SCALE GENOMIC DNA]</scope>
    <source>
        <strain evidence="8">JB137-S8 / ATCC MYA-4627 / FGSC 10392</strain>
    </source>
</reference>
<evidence type="ECO:0000259" key="5">
    <source>
        <dbReference type="Pfam" id="PF04935"/>
    </source>
</evidence>
<feature type="compositionally biased region" description="Basic residues" evidence="4">
    <location>
        <begin position="326"/>
        <end position="340"/>
    </location>
</feature>
<feature type="domain" description="Ribosomal RNA-processing protein 14/surfeit locus protein 6 C-terminal" evidence="5">
    <location>
        <begin position="181"/>
        <end position="378"/>
    </location>
</feature>